<organism evidence="1 2">
    <name type="scientific">Paecilomyces lecythidis</name>
    <dbReference type="NCBI Taxonomy" id="3004212"/>
    <lineage>
        <taxon>Eukaryota</taxon>
        <taxon>Fungi</taxon>
        <taxon>Dikarya</taxon>
        <taxon>Ascomycota</taxon>
        <taxon>Pezizomycotina</taxon>
        <taxon>Eurotiomycetes</taxon>
        <taxon>Eurotiomycetidae</taxon>
        <taxon>Eurotiales</taxon>
        <taxon>Thermoascaceae</taxon>
        <taxon>Paecilomyces</taxon>
    </lineage>
</organism>
<evidence type="ECO:0000313" key="2">
    <source>
        <dbReference type="Proteomes" id="UP001583193"/>
    </source>
</evidence>
<dbReference type="GO" id="GO:0036440">
    <property type="term" value="F:citrate synthase activity"/>
    <property type="evidence" value="ECO:0007669"/>
    <property type="project" value="UniProtKB-EC"/>
</dbReference>
<reference evidence="1 2" key="1">
    <citation type="journal article" date="2024" name="IMA Fungus">
        <title>IMA Genome - F19 : A genome assembly and annotation guide to empower mycologists, including annotated draft genome sequences of Ceratocystis pirilliformis, Diaporthe australafricana, Fusarium ophioides, Paecilomyces lecythidis, and Sporothrix stenoceras.</title>
        <authorList>
            <person name="Aylward J."/>
            <person name="Wilson A.M."/>
            <person name="Visagie C.M."/>
            <person name="Spraker J."/>
            <person name="Barnes I."/>
            <person name="Buitendag C."/>
            <person name="Ceriani C."/>
            <person name="Del Mar Angel L."/>
            <person name="du Plessis D."/>
            <person name="Fuchs T."/>
            <person name="Gasser K."/>
            <person name="Kramer D."/>
            <person name="Li W."/>
            <person name="Munsamy K."/>
            <person name="Piso A."/>
            <person name="Price J.L."/>
            <person name="Sonnekus B."/>
            <person name="Thomas C."/>
            <person name="van der Nest A."/>
            <person name="van Dijk A."/>
            <person name="van Heerden A."/>
            <person name="van Vuuren N."/>
            <person name="Yilmaz N."/>
            <person name="Duong T.A."/>
            <person name="van der Merwe N.A."/>
            <person name="Wingfield M.J."/>
            <person name="Wingfield B.D."/>
        </authorList>
    </citation>
    <scope>NUCLEOTIDE SEQUENCE [LARGE SCALE GENOMIC DNA]</scope>
    <source>
        <strain evidence="1 2">CMW 18167</strain>
    </source>
</reference>
<keyword evidence="2" id="KW-1185">Reference proteome</keyword>
<dbReference type="Proteomes" id="UP001583193">
    <property type="component" value="Unassembled WGS sequence"/>
</dbReference>
<accession>A0ABR3YFT3</accession>
<comment type="caution">
    <text evidence="1">The sequence shown here is derived from an EMBL/GenBank/DDBJ whole genome shotgun (WGS) entry which is preliminary data.</text>
</comment>
<dbReference type="EC" id="2.3.3.1" evidence="1"/>
<keyword evidence="1" id="KW-0012">Acyltransferase</keyword>
<evidence type="ECO:0000313" key="1">
    <source>
        <dbReference type="EMBL" id="KAL1886830.1"/>
    </source>
</evidence>
<keyword evidence="1" id="KW-0808">Transferase</keyword>
<gene>
    <name evidence="1" type="primary">CIT3_2</name>
    <name evidence="1" type="ORF">Plec18167_000765</name>
</gene>
<dbReference type="EMBL" id="JAVDPF010000001">
    <property type="protein sequence ID" value="KAL1886830.1"/>
    <property type="molecule type" value="Genomic_DNA"/>
</dbReference>
<sequence length="236" mass="27657">MHEDWYSGPSPTWQFPNGTLFKKREGEVATVGEKQFLITRDMHESFLQGIEQWKVIFEGIDLQTSEPVVLKFRYVYFPKYIAHEEKQQYKEEPNPGAPVYIVVMSKIDALPVIAPGGSTPTDIFPGPLTAEDKQIIRRQCLEAMVALRQRGIPSGFLTFYFLGHSSMSRRSWEFSTPGPVTESSREFVTLINDLDMRERWIAQWERENPRNELEEQQARLRWQQLKEWDDAHRTDF</sequence>
<name>A0ABR3YFT3_9EURO</name>
<protein>
    <submittedName>
        <fullName evidence="1">Citrate synthase</fullName>
        <ecNumber evidence="1">2.3.3.1</ecNumber>
    </submittedName>
</protein>
<proteinExistence type="predicted"/>